<protein>
    <submittedName>
        <fullName evidence="1">Uncharacterized protein</fullName>
    </submittedName>
</protein>
<gene>
    <name evidence="1" type="ORF">DUNSADRAFT_16818</name>
</gene>
<sequence length="408" mass="45634">MKSKDISSQGLSNLAWALAVAGVRPSGAWLSEFWHELEEQLEHLNAKDVAHVFWSICRLEIMPPWVSDGSMPAMIGHAMECVGSAETGQDPATVLVCLAIWHRSFSYHAPAAEVTRMLSDMQPRLRNYMPQDLVSIVHSLVVMNFTPGRAWMTDFYMVLRNRLVSEPTLSYSDFQRLLWALSRIDYVPSRAWLAQFVEISSGKLSHLRNSALSEIVWALACWQYTPGKEWLREYFRVTMPKLAEFKPTHLANTILALKKLNCKVPTLWLDSALCSFCDQLHDARAHDLVTFVDGIVDVCEDAAWMSRPATGQRLCSLADFAASKFEICDCVMHAKLLVALATAKCCPGTGWLAQHQASLTKSLASASSMDDEDLDLDSATAMELRNAYASMDVPLSPSLEQELMLRSL</sequence>
<keyword evidence="2" id="KW-1185">Reference proteome</keyword>
<evidence type="ECO:0000313" key="2">
    <source>
        <dbReference type="Proteomes" id="UP000815325"/>
    </source>
</evidence>
<name>A0ABQ7G2V0_DUNSA</name>
<dbReference type="InterPro" id="IPR050870">
    <property type="entry name" value="FAST_kinase"/>
</dbReference>
<comment type="caution">
    <text evidence="1">The sequence shown here is derived from an EMBL/GenBank/DDBJ whole genome shotgun (WGS) entry which is preliminary data.</text>
</comment>
<dbReference type="Proteomes" id="UP000815325">
    <property type="component" value="Unassembled WGS sequence"/>
</dbReference>
<dbReference type="PANTHER" id="PTHR21228:SF40">
    <property type="entry name" value="LD45607P"/>
    <property type="match status" value="1"/>
</dbReference>
<evidence type="ECO:0000313" key="1">
    <source>
        <dbReference type="EMBL" id="KAF5828926.1"/>
    </source>
</evidence>
<dbReference type="PANTHER" id="PTHR21228">
    <property type="entry name" value="FAST LEU-RICH DOMAIN-CONTAINING"/>
    <property type="match status" value="1"/>
</dbReference>
<organism evidence="1 2">
    <name type="scientific">Dunaliella salina</name>
    <name type="common">Green alga</name>
    <name type="synonym">Protococcus salinus</name>
    <dbReference type="NCBI Taxonomy" id="3046"/>
    <lineage>
        <taxon>Eukaryota</taxon>
        <taxon>Viridiplantae</taxon>
        <taxon>Chlorophyta</taxon>
        <taxon>core chlorophytes</taxon>
        <taxon>Chlorophyceae</taxon>
        <taxon>CS clade</taxon>
        <taxon>Chlamydomonadales</taxon>
        <taxon>Dunaliellaceae</taxon>
        <taxon>Dunaliella</taxon>
    </lineage>
</organism>
<accession>A0ABQ7G2V0</accession>
<reference evidence="1" key="1">
    <citation type="submission" date="2017-08" db="EMBL/GenBank/DDBJ databases">
        <authorList>
            <person name="Polle J.E."/>
            <person name="Barry K."/>
            <person name="Cushman J."/>
            <person name="Schmutz J."/>
            <person name="Tran D."/>
            <person name="Hathwaick L.T."/>
            <person name="Yim W.C."/>
            <person name="Jenkins J."/>
            <person name="Mckie-Krisberg Z.M."/>
            <person name="Prochnik S."/>
            <person name="Lindquist E."/>
            <person name="Dockter R.B."/>
            <person name="Adam C."/>
            <person name="Molina H."/>
            <person name="Bunkerborg J."/>
            <person name="Jin E."/>
            <person name="Buchheim M."/>
            <person name="Magnuson J."/>
        </authorList>
    </citation>
    <scope>NUCLEOTIDE SEQUENCE</scope>
    <source>
        <strain evidence="1">CCAP 19/18</strain>
    </source>
</reference>
<dbReference type="EMBL" id="MU070226">
    <property type="protein sequence ID" value="KAF5828926.1"/>
    <property type="molecule type" value="Genomic_DNA"/>
</dbReference>
<proteinExistence type="predicted"/>